<sequence>MKAGSYLFSFKRLKKNDNGNNIGASKSVSGGGGSQGEIIIKRDHDDNYKPLSLRWRFKNLSSWKKKSLYKLRHWFVDSFLFKIVSIFEAIALVSTLAFFFFCCGCHI</sequence>
<evidence type="ECO:0000256" key="1">
    <source>
        <dbReference type="SAM" id="MobiDB-lite"/>
    </source>
</evidence>
<feature type="transmembrane region" description="Helical" evidence="2">
    <location>
        <begin position="74"/>
        <end position="101"/>
    </location>
</feature>
<protein>
    <submittedName>
        <fullName evidence="3">Uncharacterized protein</fullName>
    </submittedName>
</protein>
<evidence type="ECO:0000313" key="4">
    <source>
        <dbReference type="Proteomes" id="UP000823775"/>
    </source>
</evidence>
<comment type="caution">
    <text evidence="3">The sequence shown here is derived from an EMBL/GenBank/DDBJ whole genome shotgun (WGS) entry which is preliminary data.</text>
</comment>
<gene>
    <name evidence="3" type="ORF">HAX54_020453</name>
</gene>
<evidence type="ECO:0000313" key="3">
    <source>
        <dbReference type="EMBL" id="MCD7453288.1"/>
    </source>
</evidence>
<keyword evidence="2" id="KW-0472">Membrane</keyword>
<dbReference type="EMBL" id="JACEIK010000247">
    <property type="protein sequence ID" value="MCD7453288.1"/>
    <property type="molecule type" value="Genomic_DNA"/>
</dbReference>
<feature type="region of interest" description="Disordered" evidence="1">
    <location>
        <begin position="15"/>
        <end position="37"/>
    </location>
</feature>
<reference evidence="3 4" key="1">
    <citation type="journal article" date="2021" name="BMC Genomics">
        <title>Datura genome reveals duplications of psychoactive alkaloid biosynthetic genes and high mutation rate following tissue culture.</title>
        <authorList>
            <person name="Rajewski A."/>
            <person name="Carter-House D."/>
            <person name="Stajich J."/>
            <person name="Litt A."/>
        </authorList>
    </citation>
    <scope>NUCLEOTIDE SEQUENCE [LARGE SCALE GENOMIC DNA]</scope>
    <source>
        <strain evidence="3">AR-01</strain>
    </source>
</reference>
<keyword evidence="4" id="KW-1185">Reference proteome</keyword>
<keyword evidence="2" id="KW-1133">Transmembrane helix</keyword>
<keyword evidence="2" id="KW-0812">Transmembrane</keyword>
<dbReference type="PANTHER" id="PTHR33726:SF20">
    <property type="entry name" value="AVR9_CF-9 RAPIDLY ELICITED PROTEIN 180"/>
    <property type="match status" value="1"/>
</dbReference>
<evidence type="ECO:0000256" key="2">
    <source>
        <dbReference type="SAM" id="Phobius"/>
    </source>
</evidence>
<name>A0ABS8S2G9_DATST</name>
<accession>A0ABS8S2G9</accession>
<proteinExistence type="predicted"/>
<dbReference type="Proteomes" id="UP000823775">
    <property type="component" value="Unassembled WGS sequence"/>
</dbReference>
<dbReference type="PANTHER" id="PTHR33726">
    <property type="entry name" value="TRANSMEMBRANE PROTEIN"/>
    <property type="match status" value="1"/>
</dbReference>
<organism evidence="3 4">
    <name type="scientific">Datura stramonium</name>
    <name type="common">Jimsonweed</name>
    <name type="synonym">Common thornapple</name>
    <dbReference type="NCBI Taxonomy" id="4076"/>
    <lineage>
        <taxon>Eukaryota</taxon>
        <taxon>Viridiplantae</taxon>
        <taxon>Streptophyta</taxon>
        <taxon>Embryophyta</taxon>
        <taxon>Tracheophyta</taxon>
        <taxon>Spermatophyta</taxon>
        <taxon>Magnoliopsida</taxon>
        <taxon>eudicotyledons</taxon>
        <taxon>Gunneridae</taxon>
        <taxon>Pentapetalae</taxon>
        <taxon>asterids</taxon>
        <taxon>lamiids</taxon>
        <taxon>Solanales</taxon>
        <taxon>Solanaceae</taxon>
        <taxon>Solanoideae</taxon>
        <taxon>Datureae</taxon>
        <taxon>Datura</taxon>
    </lineage>
</organism>